<evidence type="ECO:0000256" key="4">
    <source>
        <dbReference type="ARBA" id="ARBA00022801"/>
    </source>
</evidence>
<dbReference type="Pfam" id="PF07687">
    <property type="entry name" value="M20_dimer"/>
    <property type="match status" value="1"/>
</dbReference>
<keyword evidence="10" id="KW-1185">Reference proteome</keyword>
<evidence type="ECO:0000256" key="6">
    <source>
        <dbReference type="ARBA" id="ARBA00023049"/>
    </source>
</evidence>
<evidence type="ECO:0000256" key="5">
    <source>
        <dbReference type="ARBA" id="ARBA00022833"/>
    </source>
</evidence>
<comment type="caution">
    <text evidence="9">The sequence shown here is derived from an EMBL/GenBank/DDBJ whole genome shotgun (WGS) entry which is preliminary data.</text>
</comment>
<name>A0ABW4JGK1_9BACL</name>
<keyword evidence="5" id="KW-0862">Zinc</keyword>
<dbReference type="Gene3D" id="3.30.70.360">
    <property type="match status" value="1"/>
</dbReference>
<dbReference type="InterPro" id="IPR011650">
    <property type="entry name" value="Peptidase_M20_dimer"/>
</dbReference>
<evidence type="ECO:0000256" key="7">
    <source>
        <dbReference type="PIRNR" id="PIRNR001123"/>
    </source>
</evidence>
<dbReference type="PIRSF" id="PIRSF001123">
    <property type="entry name" value="PepA_GA"/>
    <property type="match status" value="1"/>
</dbReference>
<dbReference type="Gene3D" id="3.40.630.10">
    <property type="entry name" value="Zn peptidases"/>
    <property type="match status" value="1"/>
</dbReference>
<evidence type="ECO:0000256" key="3">
    <source>
        <dbReference type="ARBA" id="ARBA00022723"/>
    </source>
</evidence>
<dbReference type="Proteomes" id="UP001597079">
    <property type="component" value="Unassembled WGS sequence"/>
</dbReference>
<dbReference type="InterPro" id="IPR008007">
    <property type="entry name" value="Peptidase_M42"/>
</dbReference>
<dbReference type="SUPFAM" id="SSF55031">
    <property type="entry name" value="Bacterial exopeptidase dimerisation domain"/>
    <property type="match status" value="1"/>
</dbReference>
<dbReference type="InterPro" id="IPR010162">
    <property type="entry name" value="PepT-like"/>
</dbReference>
<evidence type="ECO:0000256" key="1">
    <source>
        <dbReference type="ARBA" id="ARBA00001947"/>
    </source>
</evidence>
<keyword evidence="2" id="KW-0645">Protease</keyword>
<comment type="similarity">
    <text evidence="7">Belongs to the peptidase M42 family.</text>
</comment>
<comment type="cofactor">
    <cofactor evidence="1">
        <name>Zn(2+)</name>
        <dbReference type="ChEBI" id="CHEBI:29105"/>
    </cofactor>
</comment>
<accession>A0ABW4JGK1</accession>
<dbReference type="NCBIfam" id="TIGR01883">
    <property type="entry name" value="PepT-like"/>
    <property type="match status" value="1"/>
</dbReference>
<evidence type="ECO:0000313" key="9">
    <source>
        <dbReference type="EMBL" id="MFD1675090.1"/>
    </source>
</evidence>
<proteinExistence type="inferred from homology"/>
<gene>
    <name evidence="9" type="ORF">ACFSB2_10330</name>
</gene>
<evidence type="ECO:0000259" key="8">
    <source>
        <dbReference type="Pfam" id="PF07687"/>
    </source>
</evidence>
<dbReference type="EMBL" id="JBHUCX010000024">
    <property type="protein sequence ID" value="MFD1675090.1"/>
    <property type="molecule type" value="Genomic_DNA"/>
</dbReference>
<keyword evidence="6" id="KW-0482">Metalloprotease</keyword>
<organism evidence="9 10">
    <name type="scientific">Alicyclobacillus fodiniaquatilis</name>
    <dbReference type="NCBI Taxonomy" id="1661150"/>
    <lineage>
        <taxon>Bacteria</taxon>
        <taxon>Bacillati</taxon>
        <taxon>Bacillota</taxon>
        <taxon>Bacilli</taxon>
        <taxon>Bacillales</taxon>
        <taxon>Alicyclobacillaceae</taxon>
        <taxon>Alicyclobacillus</taxon>
    </lineage>
</organism>
<dbReference type="PANTHER" id="PTHR42994:SF2">
    <property type="entry name" value="PEPTIDASE"/>
    <property type="match status" value="1"/>
</dbReference>
<dbReference type="RefSeq" id="WP_377942950.1">
    <property type="nucleotide sequence ID" value="NZ_JBHUCX010000024.1"/>
</dbReference>
<evidence type="ECO:0000256" key="2">
    <source>
        <dbReference type="ARBA" id="ARBA00022670"/>
    </source>
</evidence>
<keyword evidence="4" id="KW-0378">Hydrolase</keyword>
<dbReference type="InterPro" id="IPR036264">
    <property type="entry name" value="Bact_exopeptidase_dim_dom"/>
</dbReference>
<reference evidence="10" key="1">
    <citation type="journal article" date="2019" name="Int. J. Syst. Evol. Microbiol.">
        <title>The Global Catalogue of Microorganisms (GCM) 10K type strain sequencing project: providing services to taxonomists for standard genome sequencing and annotation.</title>
        <authorList>
            <consortium name="The Broad Institute Genomics Platform"/>
            <consortium name="The Broad Institute Genome Sequencing Center for Infectious Disease"/>
            <person name="Wu L."/>
            <person name="Ma J."/>
        </authorList>
    </citation>
    <scope>NUCLEOTIDE SEQUENCE [LARGE SCALE GENOMIC DNA]</scope>
    <source>
        <strain evidence="10">CGMCC 1.12286</strain>
    </source>
</reference>
<dbReference type="InterPro" id="IPR002933">
    <property type="entry name" value="Peptidase_M20"/>
</dbReference>
<evidence type="ECO:0000313" key="10">
    <source>
        <dbReference type="Proteomes" id="UP001597079"/>
    </source>
</evidence>
<dbReference type="SUPFAM" id="SSF53187">
    <property type="entry name" value="Zn-dependent exopeptidases"/>
    <property type="match status" value="1"/>
</dbReference>
<dbReference type="InterPro" id="IPR001261">
    <property type="entry name" value="ArgE/DapE_CS"/>
</dbReference>
<sequence>MNEKYNVRDLFLSLVQIDSHSLQEGEMAARCKAELESLGLQVTVDKAGEALNGQTGNLIAKLPGEPNMPKVLLAAHMDTVRPGESVNPRVDENGVVWSDGKTVLGADDKAGITAILLALQEIQQQQLPHGDIQVVFTIAEEIGLQGAKQLREAQLDAHFGLSLDSGGALGTIAVAGPGQAKFEVTVTGVRAHAGVAPERGVSAIKVAAQAVASMPHGRIDEETTANIGSFVGEAPTNVVADKVTIIGEARSRNPEKRERILEKIEQAFAQAAQAAGAKADFTQTLMYEGFDFPADAPLRKRIEKALHDSGFTPNPQKVGGGSDANVIQTLGVPILNIGLGYEDIHSTNEHIALANIEHAAQVAVRFCTLPWDVA</sequence>
<dbReference type="PANTHER" id="PTHR42994">
    <property type="entry name" value="PEPTIDASE T"/>
    <property type="match status" value="1"/>
</dbReference>
<keyword evidence="3" id="KW-0479">Metal-binding</keyword>
<protein>
    <submittedName>
        <fullName evidence="9">M20/M25/M40 family metallo-hydrolase</fullName>
    </submittedName>
</protein>
<dbReference type="PROSITE" id="PS00758">
    <property type="entry name" value="ARGE_DAPE_CPG2_1"/>
    <property type="match status" value="1"/>
</dbReference>
<dbReference type="Pfam" id="PF01546">
    <property type="entry name" value="Peptidase_M20"/>
    <property type="match status" value="1"/>
</dbReference>
<feature type="domain" description="Peptidase M20 dimerisation" evidence="8">
    <location>
        <begin position="178"/>
        <end position="272"/>
    </location>
</feature>